<sequence>MTNISIIGTGTMGKALAQLFTRSGSDVQLISHEEAPGTIQGEIVVLAVPYPALADLASTAASQLDGRIVVDITNPVDFSTFSPIKPEAGSATAELAAALPTAHVLKAFNTNLAATLAAGTTGPAPVSVLIAGDDESAKKTLSEAVTASGASAYEVGGLARAAELEAAGYLQIALAASGQIGWTNGFALYK</sequence>
<keyword evidence="4" id="KW-1185">Reference proteome</keyword>
<dbReference type="InterPro" id="IPR051267">
    <property type="entry name" value="STEAP_metalloreductase"/>
</dbReference>
<feature type="domain" description="Pyrroline-5-carboxylate reductase catalytic N-terminal" evidence="2">
    <location>
        <begin position="40"/>
        <end position="75"/>
    </location>
</feature>
<dbReference type="GO" id="GO:0016491">
    <property type="term" value="F:oxidoreductase activity"/>
    <property type="evidence" value="ECO:0007669"/>
    <property type="project" value="UniProtKB-KW"/>
</dbReference>
<dbReference type="AlphaFoldDB" id="A0A1H9TJG2"/>
<dbReference type="STRING" id="64702.SAMN05443377_12331"/>
<reference evidence="3 4" key="1">
    <citation type="submission" date="2016-10" db="EMBL/GenBank/DDBJ databases">
        <authorList>
            <person name="de Groot N.N."/>
        </authorList>
    </citation>
    <scope>NUCLEOTIDE SEQUENCE [LARGE SCALE GENOMIC DNA]</scope>
    <source>
        <strain evidence="3 4">DSM 16859</strain>
    </source>
</reference>
<proteinExistence type="predicted"/>
<dbReference type="SUPFAM" id="SSF51735">
    <property type="entry name" value="NAD(P)-binding Rossmann-fold domains"/>
    <property type="match status" value="1"/>
</dbReference>
<dbReference type="InterPro" id="IPR028939">
    <property type="entry name" value="P5C_Rdtase_cat_N"/>
</dbReference>
<dbReference type="EMBL" id="FOGZ01000023">
    <property type="protein sequence ID" value="SER96733.1"/>
    <property type="molecule type" value="Genomic_DNA"/>
</dbReference>
<organism evidence="3 4">
    <name type="scientific">Propionibacterium cyclohexanicum</name>
    <dbReference type="NCBI Taxonomy" id="64702"/>
    <lineage>
        <taxon>Bacteria</taxon>
        <taxon>Bacillati</taxon>
        <taxon>Actinomycetota</taxon>
        <taxon>Actinomycetes</taxon>
        <taxon>Propionibacteriales</taxon>
        <taxon>Propionibacteriaceae</taxon>
        <taxon>Propionibacterium</taxon>
    </lineage>
</organism>
<dbReference type="RefSeq" id="WP_091970774.1">
    <property type="nucleotide sequence ID" value="NZ_FOGZ01000023.1"/>
</dbReference>
<evidence type="ECO:0000313" key="4">
    <source>
        <dbReference type="Proteomes" id="UP000198815"/>
    </source>
</evidence>
<evidence type="ECO:0000259" key="2">
    <source>
        <dbReference type="Pfam" id="PF03807"/>
    </source>
</evidence>
<dbReference type="InterPro" id="IPR036291">
    <property type="entry name" value="NAD(P)-bd_dom_sf"/>
</dbReference>
<evidence type="ECO:0000256" key="1">
    <source>
        <dbReference type="ARBA" id="ARBA00023002"/>
    </source>
</evidence>
<accession>A0A1H9TJG2</accession>
<dbReference type="Pfam" id="PF03807">
    <property type="entry name" value="F420_oxidored"/>
    <property type="match status" value="1"/>
</dbReference>
<gene>
    <name evidence="3" type="ORF">SAMN05443377_12331</name>
</gene>
<name>A0A1H9TJG2_9ACTN</name>
<protein>
    <recommendedName>
        <fullName evidence="2">Pyrroline-5-carboxylate reductase catalytic N-terminal domain-containing protein</fullName>
    </recommendedName>
</protein>
<dbReference type="Gene3D" id="3.40.50.720">
    <property type="entry name" value="NAD(P)-binding Rossmann-like Domain"/>
    <property type="match status" value="1"/>
</dbReference>
<dbReference type="PANTHER" id="PTHR14239">
    <property type="entry name" value="DUDULIN-RELATED"/>
    <property type="match status" value="1"/>
</dbReference>
<dbReference type="Proteomes" id="UP000198815">
    <property type="component" value="Unassembled WGS sequence"/>
</dbReference>
<dbReference type="OrthoDB" id="5738121at2"/>
<evidence type="ECO:0000313" key="3">
    <source>
        <dbReference type="EMBL" id="SER96733.1"/>
    </source>
</evidence>
<keyword evidence="1" id="KW-0560">Oxidoreductase</keyword>